<accession>I8WZ06</accession>
<dbReference type="HOGENOM" id="CLU_2840712_0_0_10"/>
<reference evidence="1 2" key="1">
    <citation type="submission" date="2012-02" db="EMBL/GenBank/DDBJ databases">
        <title>The Genome Sequence of Bacteroides nordii CL02T12C05.</title>
        <authorList>
            <consortium name="The Broad Institute Genome Sequencing Platform"/>
            <person name="Earl A."/>
            <person name="Ward D."/>
            <person name="Feldgarden M."/>
            <person name="Gevers D."/>
            <person name="Zitomersky N.L."/>
            <person name="Coyne M.J."/>
            <person name="Comstock L.E."/>
            <person name="Young S.K."/>
            <person name="Zeng Q."/>
            <person name="Gargeya S."/>
            <person name="Fitzgerald M."/>
            <person name="Haas B."/>
            <person name="Abouelleil A."/>
            <person name="Alvarado L."/>
            <person name="Arachchi H.M."/>
            <person name="Berlin A."/>
            <person name="Chapman S.B."/>
            <person name="Gearin G."/>
            <person name="Goldberg J."/>
            <person name="Griggs A."/>
            <person name="Gujja S."/>
            <person name="Hansen M."/>
            <person name="Heiman D."/>
            <person name="Howarth C."/>
            <person name="Larimer J."/>
            <person name="Lui A."/>
            <person name="MacDonald P.J.P."/>
            <person name="McCowen C."/>
            <person name="Montmayeur A."/>
            <person name="Murphy C."/>
            <person name="Neiman D."/>
            <person name="Pearson M."/>
            <person name="Priest M."/>
            <person name="Roberts A."/>
            <person name="Saif S."/>
            <person name="Shea T."/>
            <person name="Sisk P."/>
            <person name="Stolte C."/>
            <person name="Sykes S."/>
            <person name="Wortman J."/>
            <person name="Nusbaum C."/>
            <person name="Birren B."/>
        </authorList>
    </citation>
    <scope>NUCLEOTIDE SEQUENCE [LARGE SCALE GENOMIC DNA]</scope>
    <source>
        <strain evidence="1 2">CL02T12C05</strain>
    </source>
</reference>
<name>I8WZ06_9BACE</name>
<organism evidence="1 2">
    <name type="scientific">Bacteroides nordii CL02T12C05</name>
    <dbReference type="NCBI Taxonomy" id="997884"/>
    <lineage>
        <taxon>Bacteria</taxon>
        <taxon>Pseudomonadati</taxon>
        <taxon>Bacteroidota</taxon>
        <taxon>Bacteroidia</taxon>
        <taxon>Bacteroidales</taxon>
        <taxon>Bacteroidaceae</taxon>
        <taxon>Bacteroides</taxon>
    </lineage>
</organism>
<keyword evidence="2" id="KW-1185">Reference proteome</keyword>
<gene>
    <name evidence="1" type="ORF">HMPREF1068_04140</name>
</gene>
<sequence>MYKSILFYPHHESHKSIFKKSYSVNKIKIHHFYFAHKTEMHYLCYGNRIKIRKYEQEYPENGYCG</sequence>
<dbReference type="AlphaFoldDB" id="I8WZ06"/>
<evidence type="ECO:0000313" key="2">
    <source>
        <dbReference type="Proteomes" id="UP000003089"/>
    </source>
</evidence>
<dbReference type="STRING" id="997884.HMPREF1068_04140"/>
<dbReference type="EMBL" id="AGXS01000028">
    <property type="protein sequence ID" value="EIY43815.1"/>
    <property type="molecule type" value="Genomic_DNA"/>
</dbReference>
<protein>
    <submittedName>
        <fullName evidence="1">Uncharacterized protein</fullName>
    </submittedName>
</protein>
<evidence type="ECO:0000313" key="1">
    <source>
        <dbReference type="EMBL" id="EIY43815.1"/>
    </source>
</evidence>
<proteinExistence type="predicted"/>
<comment type="caution">
    <text evidence="1">The sequence shown here is derived from an EMBL/GenBank/DDBJ whole genome shotgun (WGS) entry which is preliminary data.</text>
</comment>
<dbReference type="Proteomes" id="UP000003089">
    <property type="component" value="Unassembled WGS sequence"/>
</dbReference>